<gene>
    <name evidence="2" type="ORF">BE04_17000</name>
</gene>
<feature type="transmembrane region" description="Helical" evidence="1">
    <location>
        <begin position="21"/>
        <end position="39"/>
    </location>
</feature>
<name>A0A150PWL9_SORCE</name>
<sequence length="266" mass="29272">MRNPGDVIGTYGKSRSLLFTGWFLAALFAGAGALVLSLVPGPGSTVRFDGDVSMLYRAGYGAIALGVVIALGTWWVVGSQPVFVLHQNAIQARERKGTRTDFYADIEDLYTFYFGGIGYRATPQAPWVFIGARTSRYAELSRTLRMRHVEQRGERLYRELQAGGSVRFRALPDSVALSKTLFASRNMDHPMKMIELTRGHLTIEGKTIAIERIADVASNLWVERSQILDVDGGVFHTMHSNAVMSFDVLVALIARLQQDAASAARA</sequence>
<feature type="transmembrane region" description="Helical" evidence="1">
    <location>
        <begin position="59"/>
        <end position="77"/>
    </location>
</feature>
<dbReference type="AlphaFoldDB" id="A0A150PWL9"/>
<dbReference type="EMBL" id="JELX01001025">
    <property type="protein sequence ID" value="KYF60201.1"/>
    <property type="molecule type" value="Genomic_DNA"/>
</dbReference>
<keyword evidence="1" id="KW-0472">Membrane</keyword>
<dbReference type="Proteomes" id="UP000075604">
    <property type="component" value="Unassembled WGS sequence"/>
</dbReference>
<organism evidence="2 3">
    <name type="scientific">Sorangium cellulosum</name>
    <name type="common">Polyangium cellulosum</name>
    <dbReference type="NCBI Taxonomy" id="56"/>
    <lineage>
        <taxon>Bacteria</taxon>
        <taxon>Pseudomonadati</taxon>
        <taxon>Myxococcota</taxon>
        <taxon>Polyangia</taxon>
        <taxon>Polyangiales</taxon>
        <taxon>Polyangiaceae</taxon>
        <taxon>Sorangium</taxon>
    </lineage>
</organism>
<evidence type="ECO:0000256" key="1">
    <source>
        <dbReference type="SAM" id="Phobius"/>
    </source>
</evidence>
<accession>A0A150PWL9</accession>
<keyword evidence="1" id="KW-0812">Transmembrane</keyword>
<protein>
    <submittedName>
        <fullName evidence="2">Uncharacterized protein</fullName>
    </submittedName>
</protein>
<evidence type="ECO:0000313" key="3">
    <source>
        <dbReference type="Proteomes" id="UP000075604"/>
    </source>
</evidence>
<keyword evidence="1" id="KW-1133">Transmembrane helix</keyword>
<evidence type="ECO:0000313" key="2">
    <source>
        <dbReference type="EMBL" id="KYF60201.1"/>
    </source>
</evidence>
<comment type="caution">
    <text evidence="2">The sequence shown here is derived from an EMBL/GenBank/DDBJ whole genome shotgun (WGS) entry which is preliminary data.</text>
</comment>
<reference evidence="2 3" key="1">
    <citation type="submission" date="2014-02" db="EMBL/GenBank/DDBJ databases">
        <title>The small core and large imbalanced accessory genome model reveals a collaborative survival strategy of Sorangium cellulosum strains in nature.</title>
        <authorList>
            <person name="Han K."/>
            <person name="Peng R."/>
            <person name="Blom J."/>
            <person name="Li Y.-Z."/>
        </authorList>
    </citation>
    <scope>NUCLEOTIDE SEQUENCE [LARGE SCALE GENOMIC DNA]</scope>
    <source>
        <strain evidence="2 3">So0157-18</strain>
    </source>
</reference>
<proteinExistence type="predicted"/>